<evidence type="ECO:0000313" key="1">
    <source>
        <dbReference type="EMBL" id="KAI5684425.1"/>
    </source>
</evidence>
<protein>
    <submittedName>
        <fullName evidence="1">Uncharacterized protein</fullName>
    </submittedName>
</protein>
<reference evidence="2" key="1">
    <citation type="journal article" date="2023" name="Nat. Plants">
        <title>Single-cell RNA sequencing provides a high-resolution roadmap for understanding the multicellular compartmentation of specialized metabolism.</title>
        <authorList>
            <person name="Sun S."/>
            <person name="Shen X."/>
            <person name="Li Y."/>
            <person name="Li Y."/>
            <person name="Wang S."/>
            <person name="Li R."/>
            <person name="Zhang H."/>
            <person name="Shen G."/>
            <person name="Guo B."/>
            <person name="Wei J."/>
            <person name="Xu J."/>
            <person name="St-Pierre B."/>
            <person name="Chen S."/>
            <person name="Sun C."/>
        </authorList>
    </citation>
    <scope>NUCLEOTIDE SEQUENCE [LARGE SCALE GENOMIC DNA]</scope>
</reference>
<sequence>MANKIATVFIIAILFCFSLSIAAARLGPPDNILPAAADPIMKTQQKEIEVEASQSKAEEEKCGGRDEECLMRRTLAAHLDYIYTQNHNKHP</sequence>
<accession>A0ACC0CHJ8</accession>
<evidence type="ECO:0000313" key="2">
    <source>
        <dbReference type="Proteomes" id="UP001060085"/>
    </source>
</evidence>
<comment type="caution">
    <text evidence="1">The sequence shown here is derived from an EMBL/GenBank/DDBJ whole genome shotgun (WGS) entry which is preliminary data.</text>
</comment>
<dbReference type="Proteomes" id="UP001060085">
    <property type="component" value="Linkage Group LG01"/>
</dbReference>
<proteinExistence type="predicted"/>
<name>A0ACC0CHJ8_CATRO</name>
<keyword evidence="2" id="KW-1185">Reference proteome</keyword>
<gene>
    <name evidence="1" type="ORF">M9H77_05653</name>
</gene>
<organism evidence="1 2">
    <name type="scientific">Catharanthus roseus</name>
    <name type="common">Madagascar periwinkle</name>
    <name type="synonym">Vinca rosea</name>
    <dbReference type="NCBI Taxonomy" id="4058"/>
    <lineage>
        <taxon>Eukaryota</taxon>
        <taxon>Viridiplantae</taxon>
        <taxon>Streptophyta</taxon>
        <taxon>Embryophyta</taxon>
        <taxon>Tracheophyta</taxon>
        <taxon>Spermatophyta</taxon>
        <taxon>Magnoliopsida</taxon>
        <taxon>eudicotyledons</taxon>
        <taxon>Gunneridae</taxon>
        <taxon>Pentapetalae</taxon>
        <taxon>asterids</taxon>
        <taxon>lamiids</taxon>
        <taxon>Gentianales</taxon>
        <taxon>Apocynaceae</taxon>
        <taxon>Rauvolfioideae</taxon>
        <taxon>Vinceae</taxon>
        <taxon>Catharanthinae</taxon>
        <taxon>Catharanthus</taxon>
    </lineage>
</organism>
<dbReference type="EMBL" id="CM044701">
    <property type="protein sequence ID" value="KAI5684425.1"/>
    <property type="molecule type" value="Genomic_DNA"/>
</dbReference>